<feature type="coiled-coil region" evidence="1">
    <location>
        <begin position="5"/>
        <end position="32"/>
    </location>
</feature>
<keyword evidence="1" id="KW-0175">Coiled coil</keyword>
<comment type="caution">
    <text evidence="2">The sequence shown here is derived from an EMBL/GenBank/DDBJ whole genome shotgun (WGS) entry which is preliminary data.</text>
</comment>
<accession>A0A3D8VLZ3</accession>
<protein>
    <submittedName>
        <fullName evidence="2">Uncharacterized protein</fullName>
    </submittedName>
</protein>
<name>A0A3D8VLZ3_9BACI</name>
<dbReference type="AlphaFoldDB" id="A0A3D8VLZ3"/>
<organism evidence="2 3">
    <name type="scientific">Halobacillus trueperi</name>
    <dbReference type="NCBI Taxonomy" id="156205"/>
    <lineage>
        <taxon>Bacteria</taxon>
        <taxon>Bacillati</taxon>
        <taxon>Bacillota</taxon>
        <taxon>Bacilli</taxon>
        <taxon>Bacillales</taxon>
        <taxon>Bacillaceae</taxon>
        <taxon>Halobacillus</taxon>
    </lineage>
</organism>
<evidence type="ECO:0000313" key="2">
    <source>
        <dbReference type="EMBL" id="RDY70307.1"/>
    </source>
</evidence>
<dbReference type="RefSeq" id="WP_115894482.1">
    <property type="nucleotide sequence ID" value="NZ_QTLC01000048.1"/>
</dbReference>
<evidence type="ECO:0000313" key="3">
    <source>
        <dbReference type="Proteomes" id="UP000257032"/>
    </source>
</evidence>
<proteinExistence type="predicted"/>
<gene>
    <name evidence="2" type="ORF">DXT76_13620</name>
</gene>
<dbReference type="Proteomes" id="UP000257032">
    <property type="component" value="Unassembled WGS sequence"/>
</dbReference>
<dbReference type="EMBL" id="QTLC01000048">
    <property type="protein sequence ID" value="RDY70307.1"/>
    <property type="molecule type" value="Genomic_DNA"/>
</dbReference>
<reference evidence="2 3" key="1">
    <citation type="submission" date="2018-08" db="EMBL/GenBank/DDBJ databases">
        <title>Genome sequence of strict halophilic Halobacillus trueperi SS1 isolated from Lunsu, a salty water body of North West Himalayas.</title>
        <authorList>
            <person name="Gupta S."/>
            <person name="Sharma P."/>
            <person name="Dev K."/>
            <person name="Baumler D."/>
            <person name="Sourirajan A."/>
        </authorList>
    </citation>
    <scope>NUCLEOTIDE SEQUENCE [LARGE SCALE GENOMIC DNA]</scope>
    <source>
        <strain evidence="2 3">SS1</strain>
    </source>
</reference>
<sequence length="66" mass="7803">MSEDMECKHRQVETLVEENKRLKKALEFYADKGNYDRKFTADSWGPVVEVRNDEGEKARRALEKAR</sequence>
<evidence type="ECO:0000256" key="1">
    <source>
        <dbReference type="SAM" id="Coils"/>
    </source>
</evidence>